<dbReference type="PANTHER" id="PTHR43539:SF78">
    <property type="entry name" value="FLAVIN-CONTAINING MONOOXYGENASE"/>
    <property type="match status" value="1"/>
</dbReference>
<dbReference type="InterPro" id="IPR023753">
    <property type="entry name" value="FAD/NAD-binding_dom"/>
</dbReference>
<dbReference type="Gene3D" id="3.50.50.60">
    <property type="entry name" value="FAD/NAD(P)-binding domain"/>
    <property type="match status" value="1"/>
</dbReference>
<comment type="caution">
    <text evidence="3">The sequence shown here is derived from an EMBL/GenBank/DDBJ whole genome shotgun (WGS) entry which is preliminary data.</text>
</comment>
<protein>
    <submittedName>
        <fullName evidence="3">Thioredoxin reductase</fullName>
    </submittedName>
</protein>
<proteinExistence type="predicted"/>
<evidence type="ECO:0000313" key="4">
    <source>
        <dbReference type="Proteomes" id="UP000228758"/>
    </source>
</evidence>
<evidence type="ECO:0000259" key="2">
    <source>
        <dbReference type="Pfam" id="PF07992"/>
    </source>
</evidence>
<dbReference type="PRINTS" id="PR00368">
    <property type="entry name" value="FADPNR"/>
</dbReference>
<dbReference type="Proteomes" id="UP000228758">
    <property type="component" value="Unassembled WGS sequence"/>
</dbReference>
<organism evidence="3 4">
    <name type="scientific">Diaminobutyricimonas aerilata</name>
    <dbReference type="NCBI Taxonomy" id="1162967"/>
    <lineage>
        <taxon>Bacteria</taxon>
        <taxon>Bacillati</taxon>
        <taxon>Actinomycetota</taxon>
        <taxon>Actinomycetes</taxon>
        <taxon>Micrococcales</taxon>
        <taxon>Microbacteriaceae</taxon>
        <taxon>Diaminobutyricimonas</taxon>
    </lineage>
</organism>
<dbReference type="InterPro" id="IPR036188">
    <property type="entry name" value="FAD/NAD-bd_sf"/>
</dbReference>
<dbReference type="AlphaFoldDB" id="A0A2M9CGG7"/>
<reference evidence="3 4" key="1">
    <citation type="submission" date="2017-11" db="EMBL/GenBank/DDBJ databases">
        <title>Genomic Encyclopedia of Archaeal and Bacterial Type Strains, Phase II (KMG-II): From Individual Species to Whole Genera.</title>
        <authorList>
            <person name="Goeker M."/>
        </authorList>
    </citation>
    <scope>NUCLEOTIDE SEQUENCE [LARGE SCALE GENOMIC DNA]</scope>
    <source>
        <strain evidence="3 4">DSM 27393</strain>
    </source>
</reference>
<dbReference type="Pfam" id="PF07992">
    <property type="entry name" value="Pyr_redox_2"/>
    <property type="match status" value="1"/>
</dbReference>
<dbReference type="OrthoDB" id="7279140at2"/>
<evidence type="ECO:0000256" key="1">
    <source>
        <dbReference type="ARBA" id="ARBA00023002"/>
    </source>
</evidence>
<name>A0A2M9CGG7_9MICO</name>
<sequence>MSLVESRIASTIGEQVDPLPVAIIGAGPIGLAAAAHLAARDRPFVVFEAGATVGSSVLEWGHVRLFSPWRMLIDPVVADLLAPTGWVTPDADALPTGRELVERMLEPLAALPGIAPHIRVRTAVTAVTRRGMDRTRSTGRSDVPFVLRVRGDDGDVEFVARAVIDASGTWRTPNTLGSSGLDPLGLERVRDRVSPALPDVLGRDRAAFAGGHIVVAGAGHSAANTLLALAELARQEPGTRVSWLIRNRSAVRVTTAADDALSARSALGSRVDRLVTDGRIRLVDGFEILRLEEDDERMRIVGYRNGLVEDLVADRLVNATGFRPALDLLREIRLDLDEVVEAPRRLAPLIDPNVHTCGTVEPHGFAELRHPEADFFIAGMKSYGRAPTFLLATGFEQVRSIVAHLDGDAAAAREVRLSLPATGVCSTGSAVEECCS</sequence>
<dbReference type="EMBL" id="PGFF01000001">
    <property type="protein sequence ID" value="PJJ71026.1"/>
    <property type="molecule type" value="Genomic_DNA"/>
</dbReference>
<dbReference type="GO" id="GO:0050660">
    <property type="term" value="F:flavin adenine dinucleotide binding"/>
    <property type="evidence" value="ECO:0007669"/>
    <property type="project" value="TreeGrafter"/>
</dbReference>
<dbReference type="SUPFAM" id="SSF51905">
    <property type="entry name" value="FAD/NAD(P)-binding domain"/>
    <property type="match status" value="1"/>
</dbReference>
<dbReference type="InterPro" id="IPR050982">
    <property type="entry name" value="Auxin_biosynth/cation_transpt"/>
</dbReference>
<dbReference type="PANTHER" id="PTHR43539">
    <property type="entry name" value="FLAVIN-BINDING MONOOXYGENASE-LIKE PROTEIN (AFU_ORTHOLOGUE AFUA_4G09220)"/>
    <property type="match status" value="1"/>
</dbReference>
<feature type="domain" description="FAD/NAD(P)-binding" evidence="2">
    <location>
        <begin position="21"/>
        <end position="357"/>
    </location>
</feature>
<keyword evidence="4" id="KW-1185">Reference proteome</keyword>
<gene>
    <name evidence="3" type="ORF">CLV46_0560</name>
</gene>
<dbReference type="RefSeq" id="WP_100365850.1">
    <property type="nucleotide sequence ID" value="NZ_PGFF01000001.1"/>
</dbReference>
<accession>A0A2M9CGG7</accession>
<dbReference type="GO" id="GO:0004497">
    <property type="term" value="F:monooxygenase activity"/>
    <property type="evidence" value="ECO:0007669"/>
    <property type="project" value="TreeGrafter"/>
</dbReference>
<evidence type="ECO:0000313" key="3">
    <source>
        <dbReference type="EMBL" id="PJJ71026.1"/>
    </source>
</evidence>
<keyword evidence="1" id="KW-0560">Oxidoreductase</keyword>